<dbReference type="Gene3D" id="1.10.1450.10">
    <property type="entry name" value="Tetraspanin"/>
    <property type="match status" value="1"/>
</dbReference>
<keyword evidence="3 10" id="KW-0812">Transmembrane</keyword>
<comment type="subunit">
    <text evidence="8">Interacts with SLC19A2. Interacts with NTRK1/TRKA.</text>
</comment>
<evidence type="ECO:0000256" key="4">
    <source>
        <dbReference type="ARBA" id="ARBA00022989"/>
    </source>
</evidence>
<dbReference type="SUPFAM" id="SSF48652">
    <property type="entry name" value="Tetraspanin"/>
    <property type="match status" value="1"/>
</dbReference>
<protein>
    <recommendedName>
        <fullName evidence="10">Tetraspanin</fullName>
    </recommendedName>
</protein>
<dbReference type="OrthoDB" id="10033535at2759"/>
<comment type="subcellular location">
    <subcellularLocation>
        <location evidence="1">Lysosome membrane</location>
        <topology evidence="1">Multi-pass membrane protein</topology>
    </subcellularLocation>
    <subcellularLocation>
        <location evidence="10">Membrane</location>
        <topology evidence="10">Multi-pass membrane protein</topology>
    </subcellularLocation>
</comment>
<dbReference type="PANTHER" id="PTHR19282:SF216">
    <property type="entry name" value="TETRASPANIN-1"/>
    <property type="match status" value="1"/>
</dbReference>
<evidence type="ECO:0000256" key="9">
    <source>
        <dbReference type="ARBA" id="ARBA00054958"/>
    </source>
</evidence>
<keyword evidence="4 10" id="KW-1133">Transmembrane helix</keyword>
<organism evidence="11 12">
    <name type="scientific">Synaphobranchus kaupii</name>
    <name type="common">Kaup's arrowtooth eel</name>
    <dbReference type="NCBI Taxonomy" id="118154"/>
    <lineage>
        <taxon>Eukaryota</taxon>
        <taxon>Metazoa</taxon>
        <taxon>Chordata</taxon>
        <taxon>Craniata</taxon>
        <taxon>Vertebrata</taxon>
        <taxon>Euteleostomi</taxon>
        <taxon>Actinopterygii</taxon>
        <taxon>Neopterygii</taxon>
        <taxon>Teleostei</taxon>
        <taxon>Anguilliformes</taxon>
        <taxon>Synaphobranchidae</taxon>
        <taxon>Synaphobranchus</taxon>
    </lineage>
</organism>
<keyword evidence="5 10" id="KW-0472">Membrane</keyword>
<comment type="caution">
    <text evidence="11">The sequence shown here is derived from an EMBL/GenBank/DDBJ whole genome shotgun (WGS) entry which is preliminary data.</text>
</comment>
<reference evidence="11" key="1">
    <citation type="journal article" date="2023" name="Science">
        <title>Genome structures resolve the early diversification of teleost fishes.</title>
        <authorList>
            <person name="Parey E."/>
            <person name="Louis A."/>
            <person name="Montfort J."/>
            <person name="Bouchez O."/>
            <person name="Roques C."/>
            <person name="Iampietro C."/>
            <person name="Lluch J."/>
            <person name="Castinel A."/>
            <person name="Donnadieu C."/>
            <person name="Desvignes T."/>
            <person name="Floi Bucao C."/>
            <person name="Jouanno E."/>
            <person name="Wen M."/>
            <person name="Mejri S."/>
            <person name="Dirks R."/>
            <person name="Jansen H."/>
            <person name="Henkel C."/>
            <person name="Chen W.J."/>
            <person name="Zahm M."/>
            <person name="Cabau C."/>
            <person name="Klopp C."/>
            <person name="Thompson A.W."/>
            <person name="Robinson-Rechavi M."/>
            <person name="Braasch I."/>
            <person name="Lecointre G."/>
            <person name="Bobe J."/>
            <person name="Postlethwait J.H."/>
            <person name="Berthelot C."/>
            <person name="Roest Crollius H."/>
            <person name="Guiguen Y."/>
        </authorList>
    </citation>
    <scope>NUCLEOTIDE SEQUENCE</scope>
    <source>
        <strain evidence="11">WJC10195</strain>
    </source>
</reference>
<dbReference type="GO" id="GO:0005886">
    <property type="term" value="C:plasma membrane"/>
    <property type="evidence" value="ECO:0007669"/>
    <property type="project" value="TreeGrafter"/>
</dbReference>
<keyword evidence="12" id="KW-1185">Reference proteome</keyword>
<dbReference type="PRINTS" id="PR00259">
    <property type="entry name" value="TMFOUR"/>
</dbReference>
<feature type="transmembrane region" description="Helical" evidence="10">
    <location>
        <begin position="12"/>
        <end position="32"/>
    </location>
</feature>
<comment type="similarity">
    <text evidence="2 10">Belongs to the tetraspanin (TM4SF) family.</text>
</comment>
<comment type="function">
    <text evidence="9">Structural component of specialized membrane microdomains known as tetraspanin-enriched microdomains (TERMs), which act as platforms for receptor clustering and signaling. Participates thereby in diverse biological functions such as cell signal transduction, adhesion, migration and protein trafficking. Regulates neuronal differentiation in response to NGF by facilitating NGF-mediated activation of NTRK1/TRKA receptor tyrosine kinase and subsequent downstream signaling pathways. Plays a role in the inhibition of TNFalpha-induced apoptosis. Mechanistically, inhibits the NF-kappa-B signaling pathway by blocking phosphorylation of CHUK. Also promotes the stability of the thiamine transporter 1/SLC19A2 in intestinal epithelial cells leading to an increase of thiamine uptake process.</text>
</comment>
<keyword evidence="7" id="KW-0458">Lysosome</keyword>
<accession>A0A9Q1EU89</accession>
<dbReference type="EMBL" id="JAINUF010000012">
    <property type="protein sequence ID" value="KAJ8345167.1"/>
    <property type="molecule type" value="Genomic_DNA"/>
</dbReference>
<evidence type="ECO:0000256" key="3">
    <source>
        <dbReference type="ARBA" id="ARBA00022692"/>
    </source>
</evidence>
<evidence type="ECO:0000256" key="8">
    <source>
        <dbReference type="ARBA" id="ARBA00046464"/>
    </source>
</evidence>
<dbReference type="AlphaFoldDB" id="A0A9Q1EU89"/>
<dbReference type="PIRSF" id="PIRSF002419">
    <property type="entry name" value="Tetraspanin"/>
    <property type="match status" value="1"/>
</dbReference>
<evidence type="ECO:0000256" key="7">
    <source>
        <dbReference type="ARBA" id="ARBA00023228"/>
    </source>
</evidence>
<feature type="transmembrane region" description="Helical" evidence="10">
    <location>
        <begin position="89"/>
        <end position="113"/>
    </location>
</feature>
<dbReference type="Pfam" id="PF00335">
    <property type="entry name" value="Tetraspanin"/>
    <property type="match status" value="1"/>
</dbReference>
<dbReference type="GO" id="GO:0005765">
    <property type="term" value="C:lysosomal membrane"/>
    <property type="evidence" value="ECO:0007669"/>
    <property type="project" value="UniProtKB-SubCell"/>
</dbReference>
<dbReference type="InterPro" id="IPR018503">
    <property type="entry name" value="Tetraspanin_CS"/>
</dbReference>
<dbReference type="Proteomes" id="UP001152622">
    <property type="component" value="Chromosome 12"/>
</dbReference>
<name>A0A9Q1EU89_SYNKA</name>
<dbReference type="InterPro" id="IPR018499">
    <property type="entry name" value="Tetraspanin/Peripherin"/>
</dbReference>
<evidence type="ECO:0000256" key="1">
    <source>
        <dbReference type="ARBA" id="ARBA00004155"/>
    </source>
</evidence>
<evidence type="ECO:0000256" key="2">
    <source>
        <dbReference type="ARBA" id="ARBA00006840"/>
    </source>
</evidence>
<dbReference type="InterPro" id="IPR000301">
    <property type="entry name" value="Tetraspanin_animals"/>
</dbReference>
<sequence>MGCFKFLKIIMFFFNGIIFVAGVAILGVGVWVKVDSGSLLGFLSRIKNTPSELSQVLNVGYLLIAVGAVLLVIGFLGCFGAVRESKCMLMLFFILVLVIFIAQVAGAIVILIFQPLVAGLINAIGNEVVKSIQIGYGRDPDLTGVLNTTMEGLMCCGFYNYSDFTNSPFTNETEKYPVPCCGGSLCSQAEANQLNITGCLNRVVELINENTVVLGAVALGIGALEIAAMTVAMIMYCQIGKLA</sequence>
<evidence type="ECO:0000256" key="10">
    <source>
        <dbReference type="RuleBase" id="RU361218"/>
    </source>
</evidence>
<evidence type="ECO:0000256" key="5">
    <source>
        <dbReference type="ARBA" id="ARBA00023136"/>
    </source>
</evidence>
<dbReference type="PANTHER" id="PTHR19282">
    <property type="entry name" value="TETRASPANIN"/>
    <property type="match status" value="1"/>
</dbReference>
<dbReference type="PROSITE" id="PS00421">
    <property type="entry name" value="TM4_1"/>
    <property type="match status" value="1"/>
</dbReference>
<keyword evidence="6" id="KW-0325">Glycoprotein</keyword>
<proteinExistence type="inferred from homology"/>
<evidence type="ECO:0000313" key="12">
    <source>
        <dbReference type="Proteomes" id="UP001152622"/>
    </source>
</evidence>
<evidence type="ECO:0000313" key="11">
    <source>
        <dbReference type="EMBL" id="KAJ8345167.1"/>
    </source>
</evidence>
<evidence type="ECO:0000256" key="6">
    <source>
        <dbReference type="ARBA" id="ARBA00023180"/>
    </source>
</evidence>
<feature type="transmembrane region" description="Helical" evidence="10">
    <location>
        <begin position="212"/>
        <end position="237"/>
    </location>
</feature>
<gene>
    <name evidence="11" type="ORF">SKAU_G00293600</name>
</gene>
<feature type="transmembrane region" description="Helical" evidence="10">
    <location>
        <begin position="59"/>
        <end position="82"/>
    </location>
</feature>
<dbReference type="InterPro" id="IPR008952">
    <property type="entry name" value="Tetraspanin_EC2_sf"/>
</dbReference>